<evidence type="ECO:0000313" key="3">
    <source>
        <dbReference type="Proteomes" id="UP001181693"/>
    </source>
</evidence>
<feature type="transmembrane region" description="Helical" evidence="1">
    <location>
        <begin position="12"/>
        <end position="35"/>
    </location>
</feature>
<proteinExistence type="predicted"/>
<keyword evidence="3" id="KW-1185">Reference proteome</keyword>
<accession>A0AAV3ACP3</accession>
<comment type="caution">
    <text evidence="2">The sequence shown here is derived from an EMBL/GenBank/DDBJ whole genome shotgun (WGS) entry which is preliminary data.</text>
</comment>
<gene>
    <name evidence="2" type="ORF">GDO54_009323</name>
</gene>
<keyword evidence="1" id="KW-0472">Membrane</keyword>
<organism evidence="2 3">
    <name type="scientific">Pyxicephalus adspersus</name>
    <name type="common">African bullfrog</name>
    <dbReference type="NCBI Taxonomy" id="30357"/>
    <lineage>
        <taxon>Eukaryota</taxon>
        <taxon>Metazoa</taxon>
        <taxon>Chordata</taxon>
        <taxon>Craniata</taxon>
        <taxon>Vertebrata</taxon>
        <taxon>Euteleostomi</taxon>
        <taxon>Amphibia</taxon>
        <taxon>Batrachia</taxon>
        <taxon>Anura</taxon>
        <taxon>Neobatrachia</taxon>
        <taxon>Ranoidea</taxon>
        <taxon>Pyxicephalidae</taxon>
        <taxon>Pyxicephalinae</taxon>
        <taxon>Pyxicephalus</taxon>
    </lineage>
</organism>
<dbReference type="AlphaFoldDB" id="A0AAV3ACP3"/>
<keyword evidence="1" id="KW-0812">Transmembrane</keyword>
<sequence>MIVKSQVMPTLYTVLYTVYYISNKCFYTFCMLAFIQPKHYLYNLLIKPNLSGIFSFGDEYKWKQLILKVEWPGMALQYNGFWMLLQLFFPTHTPLTMAVKAFFPFLLEKKVIELLAKEMFQHAVFKALCFLYYPIIINNL</sequence>
<evidence type="ECO:0000313" key="2">
    <source>
        <dbReference type="EMBL" id="DBA29056.1"/>
    </source>
</evidence>
<name>A0AAV3ACP3_PYXAD</name>
<dbReference type="EMBL" id="DYDO01000003">
    <property type="protein sequence ID" value="DBA29056.1"/>
    <property type="molecule type" value="Genomic_DNA"/>
</dbReference>
<feature type="transmembrane region" description="Helical" evidence="1">
    <location>
        <begin position="119"/>
        <end position="137"/>
    </location>
</feature>
<feature type="transmembrane region" description="Helical" evidence="1">
    <location>
        <begin position="81"/>
        <end position="107"/>
    </location>
</feature>
<evidence type="ECO:0000256" key="1">
    <source>
        <dbReference type="SAM" id="Phobius"/>
    </source>
</evidence>
<reference evidence="2" key="1">
    <citation type="thesis" date="2020" institute="ProQuest LLC" country="789 East Eisenhower Parkway, Ann Arbor, MI, USA">
        <title>Comparative Genomics and Chromosome Evolution.</title>
        <authorList>
            <person name="Mudd A.B."/>
        </authorList>
    </citation>
    <scope>NUCLEOTIDE SEQUENCE</scope>
    <source>
        <strain evidence="2">1538</strain>
        <tissue evidence="2">Blood</tissue>
    </source>
</reference>
<protein>
    <submittedName>
        <fullName evidence="2">Uncharacterized protein</fullName>
    </submittedName>
</protein>
<dbReference type="Proteomes" id="UP001181693">
    <property type="component" value="Unassembled WGS sequence"/>
</dbReference>
<keyword evidence="1" id="KW-1133">Transmembrane helix</keyword>